<evidence type="ECO:0000256" key="1">
    <source>
        <dbReference type="SAM" id="MobiDB-lite"/>
    </source>
</evidence>
<name>A0A9D3NM80_9TELE</name>
<dbReference type="AlphaFoldDB" id="A0A9D3NM80"/>
<feature type="region of interest" description="Disordered" evidence="1">
    <location>
        <begin position="1"/>
        <end position="45"/>
    </location>
</feature>
<evidence type="ECO:0000313" key="2">
    <source>
        <dbReference type="EMBL" id="KAG7324670.1"/>
    </source>
</evidence>
<keyword evidence="3" id="KW-1185">Reference proteome</keyword>
<gene>
    <name evidence="2" type="ORF">KOW79_012686</name>
</gene>
<dbReference type="EMBL" id="JAHKSW010000014">
    <property type="protein sequence ID" value="KAG7324670.1"/>
    <property type="molecule type" value="Genomic_DNA"/>
</dbReference>
<accession>A0A9D3NM80</accession>
<sequence>MLIHLKPSNPRPISLFSTSQSQETSGEIGPQRSAEPTGAQGWQKGTGGIKSLLDCDRESLIVEFSPTQHTDLYLLIDDKLLVSLKQLLQECSHVELQPTSLIRIYFTGCYLQDWVGQNTHYSVKLGFSYKTLKGDNVSSESCPHQPATSGPHLQFPQLTCGLKDVIVKLPANELKYTQIIAPVVLAIAVTPTDPMELVDQFANTFSSTPELTNLVHLEIKTPPGVVVRQQPFLFPNSQGWSQQGVCQPLVQPNCHGIEVGQKHSPEYHIG</sequence>
<organism evidence="2 3">
    <name type="scientific">Hemibagrus wyckioides</name>
    <dbReference type="NCBI Taxonomy" id="337641"/>
    <lineage>
        <taxon>Eukaryota</taxon>
        <taxon>Metazoa</taxon>
        <taxon>Chordata</taxon>
        <taxon>Craniata</taxon>
        <taxon>Vertebrata</taxon>
        <taxon>Euteleostomi</taxon>
        <taxon>Actinopterygii</taxon>
        <taxon>Neopterygii</taxon>
        <taxon>Teleostei</taxon>
        <taxon>Ostariophysi</taxon>
        <taxon>Siluriformes</taxon>
        <taxon>Bagridae</taxon>
        <taxon>Hemibagrus</taxon>
    </lineage>
</organism>
<feature type="compositionally biased region" description="Polar residues" evidence="1">
    <location>
        <begin position="15"/>
        <end position="25"/>
    </location>
</feature>
<reference evidence="2 3" key="1">
    <citation type="submission" date="2021-06" db="EMBL/GenBank/DDBJ databases">
        <title>Chromosome-level genome assembly of the red-tail catfish (Hemibagrus wyckioides).</title>
        <authorList>
            <person name="Shao F."/>
        </authorList>
    </citation>
    <scope>NUCLEOTIDE SEQUENCE [LARGE SCALE GENOMIC DNA]</scope>
    <source>
        <strain evidence="2">EC202008001</strain>
        <tissue evidence="2">Blood</tissue>
    </source>
</reference>
<dbReference type="Proteomes" id="UP000824219">
    <property type="component" value="Linkage Group LG14"/>
</dbReference>
<proteinExistence type="predicted"/>
<protein>
    <submittedName>
        <fullName evidence="2">Uncharacterized protein</fullName>
    </submittedName>
</protein>
<comment type="caution">
    <text evidence="2">The sequence shown here is derived from an EMBL/GenBank/DDBJ whole genome shotgun (WGS) entry which is preliminary data.</text>
</comment>
<evidence type="ECO:0000313" key="3">
    <source>
        <dbReference type="Proteomes" id="UP000824219"/>
    </source>
</evidence>
<dbReference type="OrthoDB" id="8959015at2759"/>